<dbReference type="Gene3D" id="3.30.1370.10">
    <property type="entry name" value="K Homology domain, type 1"/>
    <property type="match status" value="1"/>
</dbReference>
<keyword evidence="1" id="KW-0694">RNA-binding</keyword>
<organism evidence="3">
    <name type="scientific">Brassica oleracea</name>
    <name type="common">Wild cabbage</name>
    <dbReference type="NCBI Taxonomy" id="3712"/>
    <lineage>
        <taxon>Eukaryota</taxon>
        <taxon>Viridiplantae</taxon>
        <taxon>Streptophyta</taxon>
        <taxon>Embryophyta</taxon>
        <taxon>Tracheophyta</taxon>
        <taxon>Spermatophyta</taxon>
        <taxon>Magnoliopsida</taxon>
        <taxon>eudicotyledons</taxon>
        <taxon>Gunneridae</taxon>
        <taxon>Pentapetalae</taxon>
        <taxon>rosids</taxon>
        <taxon>malvids</taxon>
        <taxon>Brassicales</taxon>
        <taxon>Brassicaceae</taxon>
        <taxon>Brassiceae</taxon>
        <taxon>Brassica</taxon>
    </lineage>
</organism>
<accession>A0A3P6GX52</accession>
<evidence type="ECO:0000313" key="3">
    <source>
        <dbReference type="EMBL" id="VDD63881.1"/>
    </source>
</evidence>
<feature type="domain" description="K Homology" evidence="2">
    <location>
        <begin position="114"/>
        <end position="150"/>
    </location>
</feature>
<dbReference type="PROSITE" id="PS50084">
    <property type="entry name" value="KH_TYPE_1"/>
    <property type="match status" value="1"/>
</dbReference>
<dbReference type="SUPFAM" id="SSF54791">
    <property type="entry name" value="Eukaryotic type KH-domain (KH-domain type I)"/>
    <property type="match status" value="1"/>
</dbReference>
<dbReference type="InterPro" id="IPR004088">
    <property type="entry name" value="KH_dom_type_1"/>
</dbReference>
<dbReference type="EMBL" id="LR031880">
    <property type="protein sequence ID" value="VDD63881.1"/>
    <property type="molecule type" value="Genomic_DNA"/>
</dbReference>
<evidence type="ECO:0000256" key="1">
    <source>
        <dbReference type="PROSITE-ProRule" id="PRU00117"/>
    </source>
</evidence>
<gene>
    <name evidence="3" type="ORF">BOLC6T39334H</name>
</gene>
<evidence type="ECO:0000259" key="2">
    <source>
        <dbReference type="Pfam" id="PF00013"/>
    </source>
</evidence>
<name>A0A3P6GX52_BRAOL</name>
<dbReference type="GO" id="GO:0003723">
    <property type="term" value="F:RNA binding"/>
    <property type="evidence" value="ECO:0007669"/>
    <property type="project" value="UniProtKB-UniRule"/>
</dbReference>
<dbReference type="InterPro" id="IPR036612">
    <property type="entry name" value="KH_dom_type_1_sf"/>
</dbReference>
<proteinExistence type="predicted"/>
<dbReference type="Pfam" id="PF00013">
    <property type="entry name" value="KH_1"/>
    <property type="match status" value="1"/>
</dbReference>
<reference evidence="3" key="1">
    <citation type="submission" date="2018-11" db="EMBL/GenBank/DDBJ databases">
        <authorList>
            <consortium name="Genoscope - CEA"/>
            <person name="William W."/>
        </authorList>
    </citation>
    <scope>NUCLEOTIDE SEQUENCE</scope>
</reference>
<sequence>MSMKLSEDFTKKLRFSEEGERIRKLERSWSKLEDSVEFDEEEGAGEEEEFLFACVNAEGSHDLFFFFPNTQIAETEEEINQPRLRKSPDDMKCMAVEAILLLQEKINDDDEETVIGCVIGRSSSVITQIRKRTNASIRISKENNDDLVEVIMILTKVQIFSPSFVLYSTSKSLVIVREDVLGDRCSVSARNPPPARSDHSGFTLPPFVSSVPEYASVDFDQRRETEESSLGMVSLDRFYGYESSFPGRKILGHNSLGNNNNVIMFKNKELSEHLVLHLITWCPKISGFPLLLRDRGYPGPTEVVQTIHVLPRVGSLLLAMPKCLQLCEVQPWKVPVLEEDHYSQRKKLDD</sequence>
<protein>
    <recommendedName>
        <fullName evidence="2">K Homology domain-containing protein</fullName>
    </recommendedName>
</protein>
<dbReference type="AlphaFoldDB" id="A0A3P6GX52"/>